<organism evidence="1 2">
    <name type="scientific">Pistacia integerrima</name>
    <dbReference type="NCBI Taxonomy" id="434235"/>
    <lineage>
        <taxon>Eukaryota</taxon>
        <taxon>Viridiplantae</taxon>
        <taxon>Streptophyta</taxon>
        <taxon>Embryophyta</taxon>
        <taxon>Tracheophyta</taxon>
        <taxon>Spermatophyta</taxon>
        <taxon>Magnoliopsida</taxon>
        <taxon>eudicotyledons</taxon>
        <taxon>Gunneridae</taxon>
        <taxon>Pentapetalae</taxon>
        <taxon>rosids</taxon>
        <taxon>malvids</taxon>
        <taxon>Sapindales</taxon>
        <taxon>Anacardiaceae</taxon>
        <taxon>Pistacia</taxon>
    </lineage>
</organism>
<comment type="caution">
    <text evidence="1">The sequence shown here is derived from an EMBL/GenBank/DDBJ whole genome shotgun (WGS) entry which is preliminary data.</text>
</comment>
<evidence type="ECO:0000313" key="2">
    <source>
        <dbReference type="Proteomes" id="UP001163603"/>
    </source>
</evidence>
<gene>
    <name evidence="1" type="ORF">Pint_30148</name>
</gene>
<sequence>MNATVHQSLLNYVGESDSEEREKEEGMVRKGIKGEGGGEINEVLERVQCMTLRKGATIKRDFNLVVNVLSGEEISSEKYDLWRQEQKTRAARLEKQLKSRWELQELIEEQLNRFRSHYNHAMVPIQLKDVAELLMPRWTPPHELAALSWLGDWRPSAILDLICGLVCPSTSLSSSSSSLSNSGGIERLLSQVIHEICIEESIIDKEMSEIQATCILHLPFASLNKKQSGGSTLGFIQEEFKKIERVITKAQQLRYKTLELAVKKVLSQTDAAQFLVAFAEIQDVIHQVAEQLKLRKVLLTLPTKASRPKLRATNLGINLNKPESVNRKYTQDFTLLSSCPDL</sequence>
<evidence type="ECO:0000313" key="1">
    <source>
        <dbReference type="EMBL" id="KAJ0007161.1"/>
    </source>
</evidence>
<dbReference type="EMBL" id="CM047750">
    <property type="protein sequence ID" value="KAJ0007161.1"/>
    <property type="molecule type" value="Genomic_DNA"/>
</dbReference>
<protein>
    <submittedName>
        <fullName evidence="1">Uncharacterized protein</fullName>
    </submittedName>
</protein>
<keyword evidence="2" id="KW-1185">Reference proteome</keyword>
<proteinExistence type="predicted"/>
<dbReference type="Proteomes" id="UP001163603">
    <property type="component" value="Chromosome 15"/>
</dbReference>
<accession>A0ACC0X0B7</accession>
<reference evidence="2" key="1">
    <citation type="journal article" date="2023" name="G3 (Bethesda)">
        <title>Genome assembly and association tests identify interacting loci associated with vigor, precocity, and sex in interspecific pistachio rootstocks.</title>
        <authorList>
            <person name="Palmer W."/>
            <person name="Jacygrad E."/>
            <person name="Sagayaradj S."/>
            <person name="Cavanaugh K."/>
            <person name="Han R."/>
            <person name="Bertier L."/>
            <person name="Beede B."/>
            <person name="Kafkas S."/>
            <person name="Golino D."/>
            <person name="Preece J."/>
            <person name="Michelmore R."/>
        </authorList>
    </citation>
    <scope>NUCLEOTIDE SEQUENCE [LARGE SCALE GENOMIC DNA]</scope>
</reference>
<name>A0ACC0X0B7_9ROSI</name>